<organism evidence="2 3">
    <name type="scientific">Limimaricola variabilis</name>
    <dbReference type="NCBI Taxonomy" id="1492771"/>
    <lineage>
        <taxon>Bacteria</taxon>
        <taxon>Pseudomonadati</taxon>
        <taxon>Pseudomonadota</taxon>
        <taxon>Alphaproteobacteria</taxon>
        <taxon>Rhodobacterales</taxon>
        <taxon>Paracoccaceae</taxon>
        <taxon>Limimaricola</taxon>
    </lineage>
</organism>
<dbReference type="Gene3D" id="1.25.40.10">
    <property type="entry name" value="Tetratricopeptide repeat domain"/>
    <property type="match status" value="1"/>
</dbReference>
<accession>A0ABR6HNW0</accession>
<gene>
    <name evidence="2" type="ORF">FHS00_001744</name>
</gene>
<keyword evidence="1" id="KW-0732">Signal</keyword>
<evidence type="ECO:0000313" key="2">
    <source>
        <dbReference type="EMBL" id="MBB3712167.1"/>
    </source>
</evidence>
<keyword evidence="3" id="KW-1185">Reference proteome</keyword>
<feature type="signal peptide" evidence="1">
    <location>
        <begin position="1"/>
        <end position="21"/>
    </location>
</feature>
<protein>
    <recommendedName>
        <fullName evidence="4">DUF560 domain-containing protein</fullName>
    </recommendedName>
</protein>
<dbReference type="Proteomes" id="UP000576152">
    <property type="component" value="Unassembled WGS sequence"/>
</dbReference>
<evidence type="ECO:0000256" key="1">
    <source>
        <dbReference type="SAM" id="SignalP"/>
    </source>
</evidence>
<evidence type="ECO:0008006" key="4">
    <source>
        <dbReference type="Google" id="ProtNLM"/>
    </source>
</evidence>
<dbReference type="InterPro" id="IPR011990">
    <property type="entry name" value="TPR-like_helical_dom_sf"/>
</dbReference>
<evidence type="ECO:0000313" key="3">
    <source>
        <dbReference type="Proteomes" id="UP000576152"/>
    </source>
</evidence>
<dbReference type="SUPFAM" id="SSF48452">
    <property type="entry name" value="TPR-like"/>
    <property type="match status" value="1"/>
</dbReference>
<dbReference type="RefSeq" id="WP_183471884.1">
    <property type="nucleotide sequence ID" value="NZ_JACIBX010000005.1"/>
</dbReference>
<feature type="chain" id="PRO_5047054427" description="DUF560 domain-containing protein" evidence="1">
    <location>
        <begin position="22"/>
        <end position="449"/>
    </location>
</feature>
<name>A0ABR6HNW0_9RHOB</name>
<sequence>MIRRLAFGLALALGLAMGAAAAPVEIGPDAMRRLAAGALAAENAPAALELSRALLLRDPNDPTALMLAAEAATLTGDWPGVADYAGRAHRLVEGPARFRAARLAAHARMRQGRFTQAQFWLRRASPDAPDAAALEGLARDYRAVAARNPLAFRLGFGVAPSSNVNGGSRAEELRLPGLPFVFELTGDAKALSGTVFDARFGVRRSIANPALPGPAWIDLAAEARLPRLSASARRQAPEAKGADYARATVRAAANQRIAAEAPIDLSAEVARHWYGGDPLVDTLRLGVARPLAQTQRAIVEVSLAGEYSYRHDLDAGWWAPVGQLGFSRELAGGDRLRMLLGLRHVSGERPDLSHDAVTLNLDHDLARPVGPARIGMGIEAQWRDYAATRYDMGGRQDRELQAELRVGLPQTARWSFYPELGLTARRSWSSVPLFEEQALTLELGLRSSF</sequence>
<reference evidence="2 3" key="1">
    <citation type="submission" date="2020-08" db="EMBL/GenBank/DDBJ databases">
        <title>Genomic Encyclopedia of Type Strains, Phase III (KMG-III): the genomes of soil and plant-associated and newly described type strains.</title>
        <authorList>
            <person name="Whitman W."/>
        </authorList>
    </citation>
    <scope>NUCLEOTIDE SEQUENCE [LARGE SCALE GENOMIC DNA]</scope>
    <source>
        <strain evidence="2 3">CECT 8572</strain>
    </source>
</reference>
<dbReference type="EMBL" id="JACIBX010000005">
    <property type="protein sequence ID" value="MBB3712167.1"/>
    <property type="molecule type" value="Genomic_DNA"/>
</dbReference>
<comment type="caution">
    <text evidence="2">The sequence shown here is derived from an EMBL/GenBank/DDBJ whole genome shotgun (WGS) entry which is preliminary data.</text>
</comment>
<proteinExistence type="predicted"/>